<dbReference type="InterPro" id="IPR002352">
    <property type="entry name" value="Eosinophil_major_basic"/>
</dbReference>
<protein>
    <submittedName>
        <fullName evidence="3">Uncharacterized protein</fullName>
    </submittedName>
</protein>
<gene>
    <name evidence="2" type="ORF">GHT09_012074</name>
    <name evidence="3" type="ORF">MONAX_5E039807</name>
</gene>
<name>A0A5E4BCS7_MARMO</name>
<dbReference type="Proteomes" id="UP000335636">
    <property type="component" value="Unassembled WGS sequence"/>
</dbReference>
<evidence type="ECO:0000313" key="3">
    <source>
        <dbReference type="EMBL" id="VTJ67463.1"/>
    </source>
</evidence>
<dbReference type="AlphaFoldDB" id="A0A5E4BCS7"/>
<organism evidence="3 4">
    <name type="scientific">Marmota monax</name>
    <name type="common">Woodchuck</name>
    <dbReference type="NCBI Taxonomy" id="9995"/>
    <lineage>
        <taxon>Eukaryota</taxon>
        <taxon>Metazoa</taxon>
        <taxon>Chordata</taxon>
        <taxon>Craniata</taxon>
        <taxon>Vertebrata</taxon>
        <taxon>Euteleostomi</taxon>
        <taxon>Mammalia</taxon>
        <taxon>Eutheria</taxon>
        <taxon>Euarchontoglires</taxon>
        <taxon>Glires</taxon>
        <taxon>Rodentia</taxon>
        <taxon>Sciuromorpha</taxon>
        <taxon>Sciuridae</taxon>
        <taxon>Xerinae</taxon>
        <taxon>Marmotini</taxon>
        <taxon>Marmota</taxon>
    </lineage>
</organism>
<feature type="compositionally biased region" description="Acidic residues" evidence="1">
    <location>
        <begin position="53"/>
        <end position="66"/>
    </location>
</feature>
<reference evidence="3 4" key="1">
    <citation type="submission" date="2019-04" db="EMBL/GenBank/DDBJ databases">
        <authorList>
            <person name="Alioto T."/>
            <person name="Alioto T."/>
        </authorList>
    </citation>
    <scope>NUCLEOTIDE SEQUENCE [LARGE SCALE GENOMIC DNA]</scope>
</reference>
<evidence type="ECO:0000313" key="2">
    <source>
        <dbReference type="EMBL" id="KAF7476781.1"/>
    </source>
</evidence>
<feature type="region of interest" description="Disordered" evidence="1">
    <location>
        <begin position="49"/>
        <end position="73"/>
    </location>
</feature>
<sequence length="163" mass="18017">MEEAVWAGSRGPEQDGWSCPWSWKEGASDVMAGYLFFLENDAPHLESLKTETDLDQDPDGSGEQEGELALTEEGIQVEGDEVKTSGYQEAFEDEEAVESGPPPLEQNLLCPREEDIVQIQGDSGCKTCRYLLVQTPKTFSQAQVSGQERLCRVGRGMGAQRRE</sequence>
<evidence type="ECO:0000256" key="1">
    <source>
        <dbReference type="SAM" id="MobiDB-lite"/>
    </source>
</evidence>
<evidence type="ECO:0000313" key="4">
    <source>
        <dbReference type="Proteomes" id="UP000335636"/>
    </source>
</evidence>
<reference evidence="2" key="2">
    <citation type="submission" date="2020-08" db="EMBL/GenBank/DDBJ databases">
        <authorList>
            <person name="Shumante A."/>
            <person name="Zimin A.V."/>
            <person name="Puiu D."/>
            <person name="Salzberg S.L."/>
        </authorList>
    </citation>
    <scope>NUCLEOTIDE SEQUENCE</scope>
    <source>
        <strain evidence="2">WC2-LM</strain>
        <tissue evidence="2">Liver</tissue>
    </source>
</reference>
<proteinExistence type="predicted"/>
<dbReference type="GO" id="GO:0006955">
    <property type="term" value="P:immune response"/>
    <property type="evidence" value="ECO:0007669"/>
    <property type="project" value="InterPro"/>
</dbReference>
<accession>A0A5E4BCS7</accession>
<dbReference type="Proteomes" id="UP000662637">
    <property type="component" value="Unassembled WGS sequence"/>
</dbReference>
<dbReference type="EMBL" id="WJEC01002283">
    <property type="protein sequence ID" value="KAF7476781.1"/>
    <property type="molecule type" value="Genomic_DNA"/>
</dbReference>
<keyword evidence="4" id="KW-1185">Reference proteome</keyword>
<dbReference type="PRINTS" id="PR00770">
    <property type="entry name" value="EMAJORBASICP"/>
</dbReference>
<dbReference type="EMBL" id="CABDUW010000382">
    <property type="protein sequence ID" value="VTJ67463.1"/>
    <property type="molecule type" value="Genomic_DNA"/>
</dbReference>